<dbReference type="OrthoDB" id="3219854at2759"/>
<name>A0A0B7FF31_THACB</name>
<evidence type="ECO:0000313" key="3">
    <source>
        <dbReference type="Proteomes" id="UP000059188"/>
    </source>
</evidence>
<organism evidence="2 3">
    <name type="scientific">Thanatephorus cucumeris (strain AG1-IB / isolate 7/3/14)</name>
    <name type="common">Lettuce bottom rot fungus</name>
    <name type="synonym">Rhizoctonia solani</name>
    <dbReference type="NCBI Taxonomy" id="1108050"/>
    <lineage>
        <taxon>Eukaryota</taxon>
        <taxon>Fungi</taxon>
        <taxon>Dikarya</taxon>
        <taxon>Basidiomycota</taxon>
        <taxon>Agaricomycotina</taxon>
        <taxon>Agaricomycetes</taxon>
        <taxon>Cantharellales</taxon>
        <taxon>Ceratobasidiaceae</taxon>
        <taxon>Rhizoctonia</taxon>
        <taxon>Rhizoctonia solani AG-1</taxon>
    </lineage>
</organism>
<sequence>MIVHQDAIPDRLTAGALEWLVGYCQSWETVNQAIEALSNSVLEPEMWRLLARRPFINLITQRFTAIFSGMLDYSTDNLHLKDKSQIKQAALYGRALVNLTKYQGLESTDFPNKSQITAIERGLSLVSFNTVDINMATQGIVSLSAWYSLTNRSNQTEKKWEDMLHQLVKALLTPFTAGVASSELVDLPSSQPLFSQLRSSDATLDPYVKSPLPFLEGRRTKADDSRQRNKNREHSIFSTFDREESPRNLPSATMSADDNPNEARGTLEREELSRRLLTLTVEISHWKWDANQDRTLHSLLELFCSDLIHGSGREELSAAFAVFAMLFNSYPNICDDDMPNVEAQDEMLALYVKHKTDKVGYDNDHVPTKLYEAKQRLWRARYAAEICTTQPKYLKKHSDSLLLLGIGGLLDSFAVLGFSRPASDVAKIVADGLDKIPASALSSPMNIPYILPTSFDVRVYILDVITRALNPSPFEDPTGGLKDDSKAKLLRCISKKRLWANFGHQLMLPVAQLLHSSNDVQLQIQCLDGLDECCERHSSCSTQESGTVQGSELWHTLFAFNIPYRVLQLIKDSNNDQLRSKALNTFFSITSNIQDPKLISAQIIGVIRKVCIADLLGTLVEIVVGEWEHGHDMLVWKQAIELFSHELGQADKNGDEEMRSNLREFCDKHHDTPRFNLIVLSLRQGMGN</sequence>
<gene>
    <name evidence="2" type="ORF">RSOLAG1IB_11962</name>
</gene>
<dbReference type="InterPro" id="IPR016024">
    <property type="entry name" value="ARM-type_fold"/>
</dbReference>
<feature type="compositionally biased region" description="Basic and acidic residues" evidence="1">
    <location>
        <begin position="216"/>
        <end position="246"/>
    </location>
</feature>
<dbReference type="EMBL" id="LN679331">
    <property type="protein sequence ID" value="CEL56601.1"/>
    <property type="molecule type" value="Genomic_DNA"/>
</dbReference>
<proteinExistence type="predicted"/>
<evidence type="ECO:0000256" key="1">
    <source>
        <dbReference type="SAM" id="MobiDB-lite"/>
    </source>
</evidence>
<evidence type="ECO:0000313" key="2">
    <source>
        <dbReference type="EMBL" id="CEL56601.1"/>
    </source>
</evidence>
<feature type="region of interest" description="Disordered" evidence="1">
    <location>
        <begin position="215"/>
        <end position="267"/>
    </location>
</feature>
<reference evidence="2 3" key="1">
    <citation type="submission" date="2014-11" db="EMBL/GenBank/DDBJ databases">
        <authorList>
            <person name="Wibberg Daniel"/>
        </authorList>
    </citation>
    <scope>NUCLEOTIDE SEQUENCE [LARGE SCALE GENOMIC DNA]</scope>
    <source>
        <strain evidence="2">Rhizoctonia solani AG1-IB 7/3/14</strain>
    </source>
</reference>
<feature type="compositionally biased region" description="Polar residues" evidence="1">
    <location>
        <begin position="248"/>
        <end position="258"/>
    </location>
</feature>
<keyword evidence="2" id="KW-0830">Ubiquinone</keyword>
<accession>A0A0B7FF31</accession>
<dbReference type="SUPFAM" id="SSF48371">
    <property type="entry name" value="ARM repeat"/>
    <property type="match status" value="1"/>
</dbReference>
<keyword evidence="3" id="KW-1185">Reference proteome</keyword>
<protein>
    <submittedName>
        <fullName evidence="2">Ubiquinone biosynthesis protein</fullName>
    </submittedName>
</protein>
<dbReference type="AlphaFoldDB" id="A0A0B7FF31"/>
<dbReference type="Proteomes" id="UP000059188">
    <property type="component" value="Unassembled WGS sequence"/>
</dbReference>